<dbReference type="PANTHER" id="PTHR46708:SF2">
    <property type="entry name" value="FIBRONECTIN TYPE-III DOMAIN-CONTAINING PROTEIN"/>
    <property type="match status" value="1"/>
</dbReference>
<dbReference type="SUPFAM" id="SSF49265">
    <property type="entry name" value="Fibronectin type III"/>
    <property type="match status" value="1"/>
</dbReference>
<feature type="signal peptide" evidence="2">
    <location>
        <begin position="1"/>
        <end position="28"/>
    </location>
</feature>
<comment type="caution">
    <text evidence="4">The sequence shown here is derived from an EMBL/GenBank/DDBJ whole genome shotgun (WGS) entry which is preliminary data.</text>
</comment>
<dbReference type="SMART" id="SM00060">
    <property type="entry name" value="FN3"/>
    <property type="match status" value="2"/>
</dbReference>
<dbReference type="CDD" id="cd00063">
    <property type="entry name" value="FN3"/>
    <property type="match status" value="2"/>
</dbReference>
<name>A0ABV0ZGD6_9TELE</name>
<keyword evidence="1" id="KW-0677">Repeat</keyword>
<feature type="domain" description="Fibronectin type-III" evidence="3">
    <location>
        <begin position="55"/>
        <end position="144"/>
    </location>
</feature>
<reference evidence="4 5" key="1">
    <citation type="submission" date="2021-06" db="EMBL/GenBank/DDBJ databases">
        <authorList>
            <person name="Palmer J.M."/>
        </authorList>
    </citation>
    <scope>NUCLEOTIDE SEQUENCE [LARGE SCALE GENOMIC DNA]</scope>
    <source>
        <strain evidence="4 5">AS_MEX2019</strain>
        <tissue evidence="4">Muscle</tissue>
    </source>
</reference>
<dbReference type="PROSITE" id="PS50853">
    <property type="entry name" value="FN3"/>
    <property type="match status" value="1"/>
</dbReference>
<dbReference type="InterPro" id="IPR003961">
    <property type="entry name" value="FN3_dom"/>
</dbReference>
<accession>A0ABV0ZGD6</accession>
<dbReference type="InterPro" id="IPR036116">
    <property type="entry name" value="FN3_sf"/>
</dbReference>
<evidence type="ECO:0000256" key="1">
    <source>
        <dbReference type="ARBA" id="ARBA00022737"/>
    </source>
</evidence>
<evidence type="ECO:0000256" key="2">
    <source>
        <dbReference type="SAM" id="SignalP"/>
    </source>
</evidence>
<feature type="non-terminal residue" evidence="4">
    <location>
        <position position="224"/>
    </location>
</feature>
<feature type="chain" id="PRO_5046003263" description="Fibronectin type-III domain-containing protein" evidence="2">
    <location>
        <begin position="29"/>
        <end position="224"/>
    </location>
</feature>
<dbReference type="InterPro" id="IPR050991">
    <property type="entry name" value="ECM_Regulatory_Proteins"/>
</dbReference>
<dbReference type="PANTHER" id="PTHR46708">
    <property type="entry name" value="TENASCIN"/>
    <property type="match status" value="1"/>
</dbReference>
<keyword evidence="5" id="KW-1185">Reference proteome</keyword>
<gene>
    <name evidence="4" type="ORF">AMECASPLE_032248</name>
</gene>
<evidence type="ECO:0000313" key="4">
    <source>
        <dbReference type="EMBL" id="MEQ2304924.1"/>
    </source>
</evidence>
<dbReference type="EMBL" id="JAHRIP010060575">
    <property type="protein sequence ID" value="MEQ2304924.1"/>
    <property type="molecule type" value="Genomic_DNA"/>
</dbReference>
<sequence>MKLLSFKSTSDHLLQGVCLSLLWVVANCNSTELSITNVGNLTARLETSTSTTPSPPLNVEKVDVVTQNESSITLQWNKVDGISTYRLEIREGGHMDVNDISGEPVVFVVSGLTAGRRYSFTLFTVLNGLYSSGYSFAAVTAPPDTERFEHITQNETSITLQWTKVEEINTYTLHYNDMKVNITHSEGSGTYTVSGLTRTTRYNFTLFTVFDYAPSRGKTITAVT</sequence>
<protein>
    <recommendedName>
        <fullName evidence="3">Fibronectin type-III domain-containing protein</fullName>
    </recommendedName>
</protein>
<organism evidence="4 5">
    <name type="scientific">Ameca splendens</name>
    <dbReference type="NCBI Taxonomy" id="208324"/>
    <lineage>
        <taxon>Eukaryota</taxon>
        <taxon>Metazoa</taxon>
        <taxon>Chordata</taxon>
        <taxon>Craniata</taxon>
        <taxon>Vertebrata</taxon>
        <taxon>Euteleostomi</taxon>
        <taxon>Actinopterygii</taxon>
        <taxon>Neopterygii</taxon>
        <taxon>Teleostei</taxon>
        <taxon>Neoteleostei</taxon>
        <taxon>Acanthomorphata</taxon>
        <taxon>Ovalentaria</taxon>
        <taxon>Atherinomorphae</taxon>
        <taxon>Cyprinodontiformes</taxon>
        <taxon>Goodeidae</taxon>
        <taxon>Ameca</taxon>
    </lineage>
</organism>
<evidence type="ECO:0000259" key="3">
    <source>
        <dbReference type="PROSITE" id="PS50853"/>
    </source>
</evidence>
<keyword evidence="2" id="KW-0732">Signal</keyword>
<dbReference type="Pfam" id="PF00041">
    <property type="entry name" value="fn3"/>
    <property type="match status" value="2"/>
</dbReference>
<dbReference type="Proteomes" id="UP001469553">
    <property type="component" value="Unassembled WGS sequence"/>
</dbReference>
<dbReference type="Gene3D" id="2.60.40.10">
    <property type="entry name" value="Immunoglobulins"/>
    <property type="match status" value="2"/>
</dbReference>
<dbReference type="InterPro" id="IPR013783">
    <property type="entry name" value="Ig-like_fold"/>
</dbReference>
<evidence type="ECO:0000313" key="5">
    <source>
        <dbReference type="Proteomes" id="UP001469553"/>
    </source>
</evidence>
<proteinExistence type="predicted"/>